<protein>
    <submittedName>
        <fullName evidence="2">Uncharacterized protein</fullName>
    </submittedName>
</protein>
<evidence type="ECO:0000313" key="3">
    <source>
        <dbReference type="Proteomes" id="UP000465866"/>
    </source>
</evidence>
<feature type="compositionally biased region" description="Basic residues" evidence="1">
    <location>
        <begin position="95"/>
        <end position="108"/>
    </location>
</feature>
<reference evidence="2 3" key="1">
    <citation type="journal article" date="2019" name="Emerg. Microbes Infect.">
        <title>Comprehensive subspecies identification of 175 nontuberculous mycobacteria species based on 7547 genomic profiles.</title>
        <authorList>
            <person name="Matsumoto Y."/>
            <person name="Kinjo T."/>
            <person name="Motooka D."/>
            <person name="Nabeya D."/>
            <person name="Jung N."/>
            <person name="Uechi K."/>
            <person name="Horii T."/>
            <person name="Iida T."/>
            <person name="Fujita J."/>
            <person name="Nakamura S."/>
        </authorList>
    </citation>
    <scope>NUCLEOTIDE SEQUENCE [LARGE SCALE GENOMIC DNA]</scope>
    <source>
        <strain evidence="2 3">JCM 12404</strain>
    </source>
</reference>
<evidence type="ECO:0000256" key="1">
    <source>
        <dbReference type="SAM" id="MobiDB-lite"/>
    </source>
</evidence>
<dbReference type="Proteomes" id="UP000465866">
    <property type="component" value="Chromosome"/>
</dbReference>
<organism evidence="2 3">
    <name type="scientific">Mycobacterium cookii</name>
    <dbReference type="NCBI Taxonomy" id="1775"/>
    <lineage>
        <taxon>Bacteria</taxon>
        <taxon>Bacillati</taxon>
        <taxon>Actinomycetota</taxon>
        <taxon>Actinomycetes</taxon>
        <taxon>Mycobacteriales</taxon>
        <taxon>Mycobacteriaceae</taxon>
        <taxon>Mycobacterium</taxon>
    </lineage>
</organism>
<dbReference type="KEGG" id="mcoo:MCOO_11990"/>
<evidence type="ECO:0000313" key="2">
    <source>
        <dbReference type="EMBL" id="BBX45184.1"/>
    </source>
</evidence>
<keyword evidence="3" id="KW-1185">Reference proteome</keyword>
<feature type="region of interest" description="Disordered" evidence="1">
    <location>
        <begin position="89"/>
        <end position="117"/>
    </location>
</feature>
<accession>A0A7I7KTT3</accession>
<dbReference type="EMBL" id="AP022569">
    <property type="protein sequence ID" value="BBX45184.1"/>
    <property type="molecule type" value="Genomic_DNA"/>
</dbReference>
<proteinExistence type="predicted"/>
<sequence>MTTGTPLAATTIAAIVDKLTVLTPSPPVPTTSTVSVPIRSVGSGRACVSITSANSATSSAVGAFIVSATAKAAIWAGVAEPVMICSIAQPAAPRGRSRPAVKTPRTRGHVSAASGGR</sequence>
<name>A0A7I7KTT3_9MYCO</name>
<dbReference type="AlphaFoldDB" id="A0A7I7KTT3"/>
<gene>
    <name evidence="2" type="ORF">MCOO_11990</name>
</gene>